<evidence type="ECO:0000256" key="2">
    <source>
        <dbReference type="ARBA" id="ARBA00022857"/>
    </source>
</evidence>
<proteinExistence type="inferred from homology"/>
<keyword evidence="3" id="KW-0560">Oxidoreductase</keyword>
<comment type="similarity">
    <text evidence="1">Belongs to the shaker potassium channel beta subunit family.</text>
</comment>
<dbReference type="Pfam" id="PF00248">
    <property type="entry name" value="Aldo_ket_red"/>
    <property type="match status" value="1"/>
</dbReference>
<dbReference type="GO" id="GO:0016491">
    <property type="term" value="F:oxidoreductase activity"/>
    <property type="evidence" value="ECO:0007669"/>
    <property type="project" value="UniProtKB-KW"/>
</dbReference>
<reference evidence="5 6" key="1">
    <citation type="submission" date="2020-02" db="EMBL/GenBank/DDBJ databases">
        <authorList>
            <person name="Zheng R.K."/>
            <person name="Sun C.M."/>
        </authorList>
    </citation>
    <scope>NUCLEOTIDE SEQUENCE [LARGE SCALE GENOMIC DNA]</scope>
    <source>
        <strain evidence="6">rifampicinis</strain>
    </source>
</reference>
<keyword evidence="6" id="KW-1185">Reference proteome</keyword>
<organism evidence="5 6">
    <name type="scientific">Phototrophicus methaneseepsis</name>
    <dbReference type="NCBI Taxonomy" id="2710758"/>
    <lineage>
        <taxon>Bacteria</taxon>
        <taxon>Bacillati</taxon>
        <taxon>Chloroflexota</taxon>
        <taxon>Candidatus Thermofontia</taxon>
        <taxon>Phototrophicales</taxon>
        <taxon>Phototrophicaceae</taxon>
        <taxon>Phototrophicus</taxon>
    </lineage>
</organism>
<evidence type="ECO:0000259" key="4">
    <source>
        <dbReference type="Pfam" id="PF00248"/>
    </source>
</evidence>
<dbReference type="SUPFAM" id="SSF51430">
    <property type="entry name" value="NAD(P)-linked oxidoreductase"/>
    <property type="match status" value="1"/>
</dbReference>
<dbReference type="KEGG" id="pmet:G4Y79_20035"/>
<sequence length="315" mass="35450">MQYRRLGHAGMKVSVISLGGWINFGEGSVARDLNRTIVEAAYEKGINFFDLADAYGNGEAEKEMGTILNQFPRKTLVVSSKLFWPMSDDVNDRGLSRKHILESIDGTLERLGMDYIDIYFCHRADPETPIYETARAMNDIIEQGKVMYWGTSEWPASKIVEAYEICLRYGWHLPQVEQPNYSMLYRERVESEILPATEPRGIGLVTFSPLAQGMLTGKYDDGVPEDSRLGRQDWARQRLFTDENVERVRALKPIAEDLGLTRAQLALAWNLRQPGVSSVITGATRVSQLEDNVKAAGVNLAEDVVDEIQEILDGD</sequence>
<dbReference type="InterPro" id="IPR005399">
    <property type="entry name" value="K_chnl_volt-dep_bsu_KCNAB-rel"/>
</dbReference>
<evidence type="ECO:0000313" key="5">
    <source>
        <dbReference type="EMBL" id="QPC81954.1"/>
    </source>
</evidence>
<evidence type="ECO:0000256" key="1">
    <source>
        <dbReference type="ARBA" id="ARBA00006515"/>
    </source>
</evidence>
<dbReference type="CDD" id="cd19074">
    <property type="entry name" value="Aldo_ket_red_shaker-like"/>
    <property type="match status" value="1"/>
</dbReference>
<gene>
    <name evidence="5" type="ORF">G4Y79_20035</name>
</gene>
<dbReference type="RefSeq" id="WP_195170024.1">
    <property type="nucleotide sequence ID" value="NZ_CP062983.1"/>
</dbReference>
<dbReference type="PRINTS" id="PR01577">
    <property type="entry name" value="KCNABCHANNEL"/>
</dbReference>
<dbReference type="InterPro" id="IPR023210">
    <property type="entry name" value="NADP_OxRdtase_dom"/>
</dbReference>
<dbReference type="Gene3D" id="3.20.20.100">
    <property type="entry name" value="NADP-dependent oxidoreductase domain"/>
    <property type="match status" value="1"/>
</dbReference>
<feature type="domain" description="NADP-dependent oxidoreductase" evidence="4">
    <location>
        <begin position="16"/>
        <end position="312"/>
    </location>
</feature>
<evidence type="ECO:0000256" key="3">
    <source>
        <dbReference type="ARBA" id="ARBA00023002"/>
    </source>
</evidence>
<keyword evidence="2" id="KW-0521">NADP</keyword>
<dbReference type="PANTHER" id="PTHR43150">
    <property type="entry name" value="HYPERKINETIC, ISOFORM M"/>
    <property type="match status" value="1"/>
</dbReference>
<dbReference type="PANTHER" id="PTHR43150:SF2">
    <property type="entry name" value="HYPERKINETIC, ISOFORM M"/>
    <property type="match status" value="1"/>
</dbReference>
<accession>A0A7S8E7U7</accession>
<evidence type="ECO:0000313" key="6">
    <source>
        <dbReference type="Proteomes" id="UP000594468"/>
    </source>
</evidence>
<dbReference type="Proteomes" id="UP000594468">
    <property type="component" value="Chromosome"/>
</dbReference>
<dbReference type="InterPro" id="IPR036812">
    <property type="entry name" value="NAD(P)_OxRdtase_dom_sf"/>
</dbReference>
<dbReference type="FunFam" id="3.20.20.100:FF:000004">
    <property type="entry name" value="Oxidoreductase, aldo/keto reductase"/>
    <property type="match status" value="1"/>
</dbReference>
<dbReference type="AlphaFoldDB" id="A0A7S8E7U7"/>
<name>A0A7S8E7U7_9CHLR</name>
<dbReference type="EMBL" id="CP062983">
    <property type="protein sequence ID" value="QPC81954.1"/>
    <property type="molecule type" value="Genomic_DNA"/>
</dbReference>
<dbReference type="GO" id="GO:0005829">
    <property type="term" value="C:cytosol"/>
    <property type="evidence" value="ECO:0007669"/>
    <property type="project" value="UniProtKB-ARBA"/>
</dbReference>
<protein>
    <submittedName>
        <fullName evidence="5">Aldo/keto reductase family protein</fullName>
    </submittedName>
</protein>